<feature type="region of interest" description="Disordered" evidence="1">
    <location>
        <begin position="1"/>
        <end position="49"/>
    </location>
</feature>
<dbReference type="GeneID" id="18763424"/>
<name>K1XP51_MARBU</name>
<sequence length="439" mass="49502">MDGPATKSSFRSDESAMVKEESSGPGPSDLQIFKKEEEEEEGAKDSDNLRLMVRTFKLPGPRIIHIREEPLEKTIGEWEEESGQSWPPLTKDEAAIERKSENEIENLNRAMEVRRQNLRTKVAIESGHKNMMKDPKGKLSDDGTYPGKEAYKYAHMLAIKSNSAIPLLDKKQSDLFMKNRSKIFATDGAEASTYFNLDSDTLYLRFDTLPVFAHYTAITPLSQEFPITDIQSKHRIRRLAVAFSRGHELYYGRQDGGINARCADILRHFCNVKELTVIITHFEDQPDDAHGSSDLCFMPPVDVHNGLMEYKRHGLPPVESGPFFGEPLPRVLHPGLFLISPPQLHNIRFAARETWAIPSSIEYKCMGPRSLKLKLEMAQKNYAAWDREVQLYHAQQIRAATEIAHGGGNDGTVGVKVEVKVEEDEGPGVEQENGGRAQR</sequence>
<reference evidence="2 3" key="1">
    <citation type="journal article" date="2012" name="BMC Genomics">
        <title>Sequencing the genome of Marssonina brunnea reveals fungus-poplar co-evolution.</title>
        <authorList>
            <person name="Zhu S."/>
            <person name="Cao Y.-Z."/>
            <person name="Jiang C."/>
            <person name="Tan B.-Y."/>
            <person name="Wang Z."/>
            <person name="Feng S."/>
            <person name="Zhang L."/>
            <person name="Su X.-H."/>
            <person name="Brejova B."/>
            <person name="Vinar T."/>
            <person name="Xu M."/>
            <person name="Wang M.-X."/>
            <person name="Zhang S.-G."/>
            <person name="Huang M.-R."/>
            <person name="Wu R."/>
            <person name="Zhou Y."/>
        </authorList>
    </citation>
    <scope>NUCLEOTIDE SEQUENCE [LARGE SCALE GENOMIC DNA]</scope>
    <source>
        <strain evidence="2 3">MB_m1</strain>
    </source>
</reference>
<gene>
    <name evidence="2" type="ORF">MBM_07489</name>
</gene>
<dbReference type="InParanoid" id="K1XP51"/>
<evidence type="ECO:0000313" key="3">
    <source>
        <dbReference type="Proteomes" id="UP000006753"/>
    </source>
</evidence>
<keyword evidence="3" id="KW-1185">Reference proteome</keyword>
<dbReference type="KEGG" id="mbe:MBM_07489"/>
<dbReference type="OrthoDB" id="10298456at2759"/>
<dbReference type="AlphaFoldDB" id="K1XP51"/>
<proteinExistence type="predicted"/>
<dbReference type="Proteomes" id="UP000006753">
    <property type="component" value="Unassembled WGS sequence"/>
</dbReference>
<evidence type="ECO:0000313" key="2">
    <source>
        <dbReference type="EMBL" id="EKD14259.1"/>
    </source>
</evidence>
<feature type="compositionally biased region" description="Basic and acidic residues" evidence="1">
    <location>
        <begin position="10"/>
        <end position="22"/>
    </location>
</feature>
<dbReference type="HOGENOM" id="CLU_742018_0_0_1"/>
<protein>
    <submittedName>
        <fullName evidence="2">Uncharacterized protein</fullName>
    </submittedName>
</protein>
<organism evidence="2 3">
    <name type="scientific">Marssonina brunnea f. sp. multigermtubi (strain MB_m1)</name>
    <name type="common">Marssonina leaf spot fungus</name>
    <dbReference type="NCBI Taxonomy" id="1072389"/>
    <lineage>
        <taxon>Eukaryota</taxon>
        <taxon>Fungi</taxon>
        <taxon>Dikarya</taxon>
        <taxon>Ascomycota</taxon>
        <taxon>Pezizomycotina</taxon>
        <taxon>Leotiomycetes</taxon>
        <taxon>Helotiales</taxon>
        <taxon>Drepanopezizaceae</taxon>
        <taxon>Drepanopeziza</taxon>
    </lineage>
</organism>
<accession>K1XP51</accession>
<evidence type="ECO:0000256" key="1">
    <source>
        <dbReference type="SAM" id="MobiDB-lite"/>
    </source>
</evidence>
<dbReference type="EMBL" id="JH921446">
    <property type="protein sequence ID" value="EKD14259.1"/>
    <property type="molecule type" value="Genomic_DNA"/>
</dbReference>
<dbReference type="RefSeq" id="XP_007295378.1">
    <property type="nucleotide sequence ID" value="XM_007295316.1"/>
</dbReference>